<dbReference type="PRINTS" id="PR00598">
    <property type="entry name" value="HTHMARR"/>
</dbReference>
<reference evidence="5" key="1">
    <citation type="submission" date="2022-03" db="EMBL/GenBank/DDBJ databases">
        <title>Genome Identification and Characterization of new species Bdellovibrio reynosense LBG001 sp. nov. from a Mexico soil sample.</title>
        <authorList>
            <person name="Camilli A."/>
            <person name="Ajao Y."/>
            <person name="Guo X."/>
        </authorList>
    </citation>
    <scope>NUCLEOTIDE SEQUENCE</scope>
    <source>
        <strain evidence="5">LBG001</strain>
    </source>
</reference>
<dbReference type="PROSITE" id="PS50995">
    <property type="entry name" value="HTH_MARR_2"/>
    <property type="match status" value="1"/>
</dbReference>
<dbReference type="InterPro" id="IPR039422">
    <property type="entry name" value="MarR/SlyA-like"/>
</dbReference>
<dbReference type="SUPFAM" id="SSF46785">
    <property type="entry name" value="Winged helix' DNA-binding domain"/>
    <property type="match status" value="1"/>
</dbReference>
<name>A0ABY4C8A5_9BACT</name>
<keyword evidence="2" id="KW-0238">DNA-binding</keyword>
<evidence type="ECO:0000256" key="1">
    <source>
        <dbReference type="ARBA" id="ARBA00023015"/>
    </source>
</evidence>
<evidence type="ECO:0000256" key="3">
    <source>
        <dbReference type="ARBA" id="ARBA00023163"/>
    </source>
</evidence>
<organism evidence="5 6">
    <name type="scientific">Bdellovibrio reynosensis</name>
    <dbReference type="NCBI Taxonomy" id="2835041"/>
    <lineage>
        <taxon>Bacteria</taxon>
        <taxon>Pseudomonadati</taxon>
        <taxon>Bdellovibrionota</taxon>
        <taxon>Bdellovibrionia</taxon>
        <taxon>Bdellovibrionales</taxon>
        <taxon>Pseudobdellovibrionaceae</taxon>
        <taxon>Bdellovibrio</taxon>
    </lineage>
</organism>
<dbReference type="InterPro" id="IPR023187">
    <property type="entry name" value="Tscrpt_reg_MarR-type_CS"/>
</dbReference>
<dbReference type="InterPro" id="IPR036388">
    <property type="entry name" value="WH-like_DNA-bd_sf"/>
</dbReference>
<feature type="domain" description="HTH marR-type" evidence="4">
    <location>
        <begin position="12"/>
        <end position="163"/>
    </location>
</feature>
<dbReference type="SMART" id="SM00347">
    <property type="entry name" value="HTH_MARR"/>
    <property type="match status" value="1"/>
</dbReference>
<keyword evidence="6" id="KW-1185">Reference proteome</keyword>
<dbReference type="Gene3D" id="1.10.10.10">
    <property type="entry name" value="Winged helix-like DNA-binding domain superfamily/Winged helix DNA-binding domain"/>
    <property type="match status" value="1"/>
</dbReference>
<protein>
    <submittedName>
        <fullName evidence="5">MarR family transcriptional regulator</fullName>
    </submittedName>
</protein>
<keyword evidence="3" id="KW-0804">Transcription</keyword>
<proteinExistence type="predicted"/>
<dbReference type="PANTHER" id="PTHR33164:SF43">
    <property type="entry name" value="HTH-TYPE TRANSCRIPTIONAL REPRESSOR YETL"/>
    <property type="match status" value="1"/>
</dbReference>
<keyword evidence="1" id="KW-0805">Transcription regulation</keyword>
<dbReference type="Pfam" id="PF12802">
    <property type="entry name" value="MarR_2"/>
    <property type="match status" value="1"/>
</dbReference>
<dbReference type="InterPro" id="IPR000835">
    <property type="entry name" value="HTH_MarR-typ"/>
</dbReference>
<dbReference type="PROSITE" id="PS01117">
    <property type="entry name" value="HTH_MARR_1"/>
    <property type="match status" value="1"/>
</dbReference>
<evidence type="ECO:0000313" key="6">
    <source>
        <dbReference type="Proteomes" id="UP000830116"/>
    </source>
</evidence>
<sequence length="173" mass="19439">MAKLFVQSLPSQEELHTSFQKLFEGADSKAMYSNLVFLKIATALENHFDNFLLPHNLSFGRFTVLALLSSTPEGIVPTELASRVGITQATMSGLLNGLEKAELIRREEHQNDRRSFVIKITDKGENLIKHILPQWAPEVAAFWNTFSQEEMSGMNQLMGKMIQNLSMLSKAQA</sequence>
<dbReference type="RefSeq" id="WP_243537506.1">
    <property type="nucleotide sequence ID" value="NZ_CP093442.1"/>
</dbReference>
<dbReference type="Proteomes" id="UP000830116">
    <property type="component" value="Chromosome"/>
</dbReference>
<evidence type="ECO:0000259" key="4">
    <source>
        <dbReference type="PROSITE" id="PS50995"/>
    </source>
</evidence>
<dbReference type="PANTHER" id="PTHR33164">
    <property type="entry name" value="TRANSCRIPTIONAL REGULATOR, MARR FAMILY"/>
    <property type="match status" value="1"/>
</dbReference>
<dbReference type="InterPro" id="IPR036390">
    <property type="entry name" value="WH_DNA-bd_sf"/>
</dbReference>
<dbReference type="EMBL" id="CP093442">
    <property type="protein sequence ID" value="UOF01160.1"/>
    <property type="molecule type" value="Genomic_DNA"/>
</dbReference>
<gene>
    <name evidence="5" type="ORF">MNR06_15785</name>
</gene>
<evidence type="ECO:0000256" key="2">
    <source>
        <dbReference type="ARBA" id="ARBA00023125"/>
    </source>
</evidence>
<accession>A0ABY4C8A5</accession>
<evidence type="ECO:0000313" key="5">
    <source>
        <dbReference type="EMBL" id="UOF01160.1"/>
    </source>
</evidence>